<sequence>MVTSLLDRSKVIIHLKKHGNGKRPFKLGLIVTHGIQTPKTKPTKSPPTRLTRSTYASHGNPLQAQVAPDKPSQPHEPPIPGMNPSSEPPEDVPTCEPEPEGAPMQSTEEPFACPATPRSVIIIDDMPVGFLPPPRTSVPSSPHFHDNTRQEFTNLQLTLMVP</sequence>
<dbReference type="EMBL" id="AVOT02013107">
    <property type="protein sequence ID" value="MBW0495460.1"/>
    <property type="molecule type" value="Genomic_DNA"/>
</dbReference>
<protein>
    <submittedName>
        <fullName evidence="2">Uncharacterized protein</fullName>
    </submittedName>
</protein>
<proteinExistence type="predicted"/>
<dbReference type="Proteomes" id="UP000765509">
    <property type="component" value="Unassembled WGS sequence"/>
</dbReference>
<name>A0A9Q3HAY2_9BASI</name>
<reference evidence="2" key="1">
    <citation type="submission" date="2021-03" db="EMBL/GenBank/DDBJ databases">
        <title>Draft genome sequence of rust myrtle Austropuccinia psidii MF-1, a brazilian biotype.</title>
        <authorList>
            <person name="Quecine M.C."/>
            <person name="Pachon D.M.R."/>
            <person name="Bonatelli M.L."/>
            <person name="Correr F.H."/>
            <person name="Franceschini L.M."/>
            <person name="Leite T.F."/>
            <person name="Margarido G.R.A."/>
            <person name="Almeida C.A."/>
            <person name="Ferrarezi J.A."/>
            <person name="Labate C.A."/>
        </authorList>
    </citation>
    <scope>NUCLEOTIDE SEQUENCE</scope>
    <source>
        <strain evidence="2">MF-1</strain>
    </source>
</reference>
<dbReference type="AlphaFoldDB" id="A0A9Q3HAY2"/>
<organism evidence="2 3">
    <name type="scientific">Austropuccinia psidii MF-1</name>
    <dbReference type="NCBI Taxonomy" id="1389203"/>
    <lineage>
        <taxon>Eukaryota</taxon>
        <taxon>Fungi</taxon>
        <taxon>Dikarya</taxon>
        <taxon>Basidiomycota</taxon>
        <taxon>Pucciniomycotina</taxon>
        <taxon>Pucciniomycetes</taxon>
        <taxon>Pucciniales</taxon>
        <taxon>Sphaerophragmiaceae</taxon>
        <taxon>Austropuccinia</taxon>
    </lineage>
</organism>
<feature type="region of interest" description="Disordered" evidence="1">
    <location>
        <begin position="33"/>
        <end position="112"/>
    </location>
</feature>
<evidence type="ECO:0000256" key="1">
    <source>
        <dbReference type="SAM" id="MobiDB-lite"/>
    </source>
</evidence>
<comment type="caution">
    <text evidence="2">The sequence shown here is derived from an EMBL/GenBank/DDBJ whole genome shotgun (WGS) entry which is preliminary data.</text>
</comment>
<evidence type="ECO:0000313" key="3">
    <source>
        <dbReference type="Proteomes" id="UP000765509"/>
    </source>
</evidence>
<gene>
    <name evidence="2" type="ORF">O181_035175</name>
</gene>
<keyword evidence="3" id="KW-1185">Reference proteome</keyword>
<evidence type="ECO:0000313" key="2">
    <source>
        <dbReference type="EMBL" id="MBW0495460.1"/>
    </source>
</evidence>
<accession>A0A9Q3HAY2</accession>